<evidence type="ECO:0000256" key="5">
    <source>
        <dbReference type="HAMAP-Rule" id="MF_00376"/>
    </source>
</evidence>
<evidence type="ECO:0000256" key="3">
    <source>
        <dbReference type="ARBA" id="ARBA00022840"/>
    </source>
</evidence>
<organism evidence="7 8">
    <name type="scientific">Nitrosomonas marina</name>
    <dbReference type="NCBI Taxonomy" id="917"/>
    <lineage>
        <taxon>Bacteria</taxon>
        <taxon>Pseudomonadati</taxon>
        <taxon>Pseudomonadota</taxon>
        <taxon>Betaproteobacteria</taxon>
        <taxon>Nitrosomonadales</taxon>
        <taxon>Nitrosomonadaceae</taxon>
        <taxon>Nitrosomonas</taxon>
    </lineage>
</organism>
<dbReference type="EC" id="2.7.1.24" evidence="5 6"/>
<dbReference type="PROSITE" id="PS51219">
    <property type="entry name" value="DPCK"/>
    <property type="match status" value="1"/>
</dbReference>
<keyword evidence="5" id="KW-0808">Transferase</keyword>
<dbReference type="OrthoDB" id="9812943at2"/>
<dbReference type="GO" id="GO:0005524">
    <property type="term" value="F:ATP binding"/>
    <property type="evidence" value="ECO:0007669"/>
    <property type="project" value="UniProtKB-UniRule"/>
</dbReference>
<comment type="similarity">
    <text evidence="1 5">Belongs to the CoaE family.</text>
</comment>
<dbReference type="HAMAP" id="MF_00376">
    <property type="entry name" value="Dephospho_CoA_kinase"/>
    <property type="match status" value="1"/>
</dbReference>
<name>A0A1H8E9W6_9PROT</name>
<evidence type="ECO:0000256" key="6">
    <source>
        <dbReference type="NCBIfam" id="TIGR00152"/>
    </source>
</evidence>
<comment type="subcellular location">
    <subcellularLocation>
        <location evidence="5">Cytoplasm</location>
    </subcellularLocation>
</comment>
<dbReference type="PANTHER" id="PTHR10695:SF46">
    <property type="entry name" value="BIFUNCTIONAL COENZYME A SYNTHASE-RELATED"/>
    <property type="match status" value="1"/>
</dbReference>
<keyword evidence="5" id="KW-0963">Cytoplasm</keyword>
<dbReference type="Proteomes" id="UP000199459">
    <property type="component" value="Unassembled WGS sequence"/>
</dbReference>
<proteinExistence type="inferred from homology"/>
<accession>A0A1H8E9W6</accession>
<evidence type="ECO:0000256" key="1">
    <source>
        <dbReference type="ARBA" id="ARBA00009018"/>
    </source>
</evidence>
<dbReference type="InterPro" id="IPR001977">
    <property type="entry name" value="Depp_CoAkinase"/>
</dbReference>
<comment type="function">
    <text evidence="5">Catalyzes the phosphorylation of the 3'-hydroxyl group of dephosphocoenzyme A to form coenzyme A.</text>
</comment>
<evidence type="ECO:0000313" key="8">
    <source>
        <dbReference type="Proteomes" id="UP000199459"/>
    </source>
</evidence>
<protein>
    <recommendedName>
        <fullName evidence="5 6">Dephospho-CoA kinase</fullName>
        <ecNumber evidence="5 6">2.7.1.24</ecNumber>
    </recommendedName>
    <alternativeName>
        <fullName evidence="5">Dephosphocoenzyme A kinase</fullName>
    </alternativeName>
</protein>
<dbReference type="NCBIfam" id="TIGR00152">
    <property type="entry name" value="dephospho-CoA kinase"/>
    <property type="match status" value="1"/>
</dbReference>
<dbReference type="AlphaFoldDB" id="A0A1H8E9W6"/>
<dbReference type="EMBL" id="FOCP01000009">
    <property type="protein sequence ID" value="SEN16309.1"/>
    <property type="molecule type" value="Genomic_DNA"/>
</dbReference>
<reference evidence="7 8" key="1">
    <citation type="submission" date="2016-10" db="EMBL/GenBank/DDBJ databases">
        <authorList>
            <person name="de Groot N.N."/>
        </authorList>
    </citation>
    <scope>NUCLEOTIDE SEQUENCE [LARGE SCALE GENOMIC DNA]</scope>
    <source>
        <strain evidence="7 8">Nm22</strain>
    </source>
</reference>
<gene>
    <name evidence="5" type="primary">coaE</name>
    <name evidence="7" type="ORF">SAMN05216325_10911</name>
</gene>
<evidence type="ECO:0000256" key="2">
    <source>
        <dbReference type="ARBA" id="ARBA00022741"/>
    </source>
</evidence>
<dbReference type="Gene3D" id="3.40.50.300">
    <property type="entry name" value="P-loop containing nucleotide triphosphate hydrolases"/>
    <property type="match status" value="1"/>
</dbReference>
<keyword evidence="3 5" id="KW-0067">ATP-binding</keyword>
<keyword evidence="4 5" id="KW-0173">Coenzyme A biosynthesis</keyword>
<comment type="catalytic activity">
    <reaction evidence="5">
        <text>3'-dephospho-CoA + ATP = ADP + CoA + H(+)</text>
        <dbReference type="Rhea" id="RHEA:18245"/>
        <dbReference type="ChEBI" id="CHEBI:15378"/>
        <dbReference type="ChEBI" id="CHEBI:30616"/>
        <dbReference type="ChEBI" id="CHEBI:57287"/>
        <dbReference type="ChEBI" id="CHEBI:57328"/>
        <dbReference type="ChEBI" id="CHEBI:456216"/>
        <dbReference type="EC" id="2.7.1.24"/>
    </reaction>
</comment>
<dbReference type="STRING" id="917.SAMN05216326_1088"/>
<sequence>MFVIGLTGGIGSGKSTAGEIFAELGVDVIDTDQISRLLTKSGGSAIPAICDLFGDAYITENGALDREKMRQLIFSDGADRQKLEQLLHPLILAEVSSHIQRSLSQYVIVVVPLLFETGDYDHLVQRILVIDCDEQLQVTRTMARSQLSAADVRAVMATQVERQFRLKKADDIVRNNRDIGHLRAQIVRLHHFYLTLAT</sequence>
<dbReference type="InterPro" id="IPR027417">
    <property type="entry name" value="P-loop_NTPase"/>
</dbReference>
<keyword evidence="5 7" id="KW-0418">Kinase</keyword>
<dbReference type="PANTHER" id="PTHR10695">
    <property type="entry name" value="DEPHOSPHO-COA KINASE-RELATED"/>
    <property type="match status" value="1"/>
</dbReference>
<dbReference type="GO" id="GO:0004140">
    <property type="term" value="F:dephospho-CoA kinase activity"/>
    <property type="evidence" value="ECO:0007669"/>
    <property type="project" value="UniProtKB-UniRule"/>
</dbReference>
<dbReference type="UniPathway" id="UPA00241">
    <property type="reaction ID" value="UER00356"/>
</dbReference>
<dbReference type="GO" id="GO:0015937">
    <property type="term" value="P:coenzyme A biosynthetic process"/>
    <property type="evidence" value="ECO:0007669"/>
    <property type="project" value="UniProtKB-UniRule"/>
</dbReference>
<comment type="pathway">
    <text evidence="5">Cofactor biosynthesis; coenzyme A biosynthesis; CoA from (R)-pantothenate: step 5/5.</text>
</comment>
<keyword evidence="2 5" id="KW-0547">Nucleotide-binding</keyword>
<dbReference type="GO" id="GO:0005737">
    <property type="term" value="C:cytoplasm"/>
    <property type="evidence" value="ECO:0007669"/>
    <property type="project" value="UniProtKB-SubCell"/>
</dbReference>
<dbReference type="RefSeq" id="WP_090630841.1">
    <property type="nucleotide sequence ID" value="NZ_FOCP01000009.1"/>
</dbReference>
<feature type="binding site" evidence="5">
    <location>
        <begin position="11"/>
        <end position="16"/>
    </location>
    <ligand>
        <name>ATP</name>
        <dbReference type="ChEBI" id="CHEBI:30616"/>
    </ligand>
</feature>
<evidence type="ECO:0000313" key="7">
    <source>
        <dbReference type="EMBL" id="SEN16309.1"/>
    </source>
</evidence>
<dbReference type="SUPFAM" id="SSF52540">
    <property type="entry name" value="P-loop containing nucleoside triphosphate hydrolases"/>
    <property type="match status" value="1"/>
</dbReference>
<evidence type="ECO:0000256" key="4">
    <source>
        <dbReference type="ARBA" id="ARBA00022993"/>
    </source>
</evidence>
<dbReference type="Pfam" id="PF01121">
    <property type="entry name" value="CoaE"/>
    <property type="match status" value="1"/>
</dbReference>
<dbReference type="CDD" id="cd02022">
    <property type="entry name" value="DPCK"/>
    <property type="match status" value="1"/>
</dbReference>